<evidence type="ECO:0000313" key="7">
    <source>
        <dbReference type="Proteomes" id="UP000273536"/>
    </source>
</evidence>
<evidence type="ECO:0000313" key="4">
    <source>
        <dbReference type="EMBL" id="RMQ03665.1"/>
    </source>
</evidence>
<dbReference type="Proteomes" id="UP000280599">
    <property type="component" value="Unassembled WGS sequence"/>
</dbReference>
<sequence length="37" mass="4016">MQMWANATKAARLPGTGRGSVSMAGLLKSFMLKNYRA</sequence>
<dbReference type="Proteomes" id="UP000272471">
    <property type="component" value="Unassembled WGS sequence"/>
</dbReference>
<reference evidence="1" key="1">
    <citation type="submission" date="2015-07" db="EMBL/GenBank/DDBJ databases">
        <authorList>
            <person name="O'Brien H.E."/>
            <person name="Thakur S."/>
            <person name="Gong Y."/>
            <person name="Wang P.W."/>
            <person name="Guttman D.S."/>
        </authorList>
    </citation>
    <scope>NUCLEOTIDE SEQUENCE</scope>
    <source>
        <strain evidence="1">BR1</strain>
    </source>
</reference>
<organism evidence="2 7">
    <name type="scientific">Pseudomonas savastanoi pv. glycinea</name>
    <name type="common">Pseudomonas syringae pv. glycinea</name>
    <dbReference type="NCBI Taxonomy" id="318"/>
    <lineage>
        <taxon>Bacteria</taxon>
        <taxon>Pseudomonadati</taxon>
        <taxon>Pseudomonadota</taxon>
        <taxon>Gammaproteobacteria</taxon>
        <taxon>Pseudomonadales</taxon>
        <taxon>Pseudomonadaceae</taxon>
        <taxon>Pseudomonas</taxon>
    </lineage>
</organism>
<evidence type="ECO:0000313" key="6">
    <source>
        <dbReference type="Proteomes" id="UP000272471"/>
    </source>
</evidence>
<dbReference type="Proteomes" id="UP000273536">
    <property type="component" value="Unassembled WGS sequence"/>
</dbReference>
<evidence type="ECO:0000313" key="1">
    <source>
        <dbReference type="EMBL" id="KPC45345.1"/>
    </source>
</evidence>
<reference evidence="1 5" key="2">
    <citation type="submission" date="2015-10" db="EMBL/GenBank/DDBJ databases">
        <title>Comparative genomics and high-throughput reverse genetic screens identify a new phytobacterial MAMP and an Arabidopsis receptor required for immune elicitation.</title>
        <authorList>
            <person name="Mott G.A."/>
            <person name="Thakur S."/>
            <person name="Wang P.W."/>
            <person name="Desveaux D."/>
            <person name="Guttman D.S."/>
        </authorList>
    </citation>
    <scope>NUCLEOTIDE SEQUENCE [LARGE SCALE GENOMIC DNA]</scope>
    <source>
        <strain evidence="1 5">BR1</strain>
    </source>
</reference>
<keyword evidence="5" id="KW-1185">Reference proteome</keyword>
<evidence type="ECO:0000313" key="5">
    <source>
        <dbReference type="Proteomes" id="UP000037836"/>
    </source>
</evidence>
<comment type="caution">
    <text evidence="2">The sequence shown here is derived from an EMBL/GenBank/DDBJ whole genome shotgun (WGS) entry which is preliminary data.</text>
</comment>
<dbReference type="EMBL" id="RBPT01000321">
    <property type="protein sequence ID" value="RMO42520.1"/>
    <property type="molecule type" value="Genomic_DNA"/>
</dbReference>
<dbReference type="Proteomes" id="UP000037836">
    <property type="component" value="Unassembled WGS sequence"/>
</dbReference>
<proteinExistence type="predicted"/>
<protein>
    <submittedName>
        <fullName evidence="2">Uncharacterized protein</fullName>
    </submittedName>
</protein>
<dbReference type="AlphaFoldDB" id="A0A0P9S7S0"/>
<gene>
    <name evidence="1" type="ORF">AC496_0810</name>
    <name evidence="4" type="ORF">ALQ11_103024</name>
    <name evidence="3" type="ORF">ALQ41_103108</name>
    <name evidence="2" type="ORF">ALQ42_102952</name>
</gene>
<evidence type="ECO:0000313" key="8">
    <source>
        <dbReference type="Proteomes" id="UP000280599"/>
    </source>
</evidence>
<dbReference type="EMBL" id="LGLO01000042">
    <property type="protein sequence ID" value="KPC45345.1"/>
    <property type="molecule type" value="Genomic_DNA"/>
</dbReference>
<dbReference type="EMBL" id="RBPS01000224">
    <property type="protein sequence ID" value="RMO35258.1"/>
    <property type="molecule type" value="Genomic_DNA"/>
</dbReference>
<reference evidence="6 7" key="3">
    <citation type="submission" date="2018-08" db="EMBL/GenBank/DDBJ databases">
        <title>Recombination of ecologically and evolutionarily significant loci maintains genetic cohesion in the Pseudomonas syringae species complex.</title>
        <authorList>
            <person name="Dillon M."/>
            <person name="Thakur S."/>
            <person name="Almeida R.N.D."/>
            <person name="Weir B.S."/>
            <person name="Guttman D.S."/>
        </authorList>
    </citation>
    <scope>NUCLEOTIDE SEQUENCE [LARGE SCALE GENOMIC DNA]</scope>
    <source>
        <strain evidence="4 6">ICMP 4182</strain>
        <strain evidence="2 7">ICMP 6372</strain>
        <strain evidence="3 8">ICMP 867</strain>
    </source>
</reference>
<name>A0A0P9S7S0_PSESG</name>
<evidence type="ECO:0000313" key="3">
    <source>
        <dbReference type="EMBL" id="RMO42520.1"/>
    </source>
</evidence>
<accession>A0A0P9S7S0</accession>
<evidence type="ECO:0000313" key="2">
    <source>
        <dbReference type="EMBL" id="RMO35258.1"/>
    </source>
</evidence>
<dbReference type="EMBL" id="RBQX01000414">
    <property type="protein sequence ID" value="RMQ03665.1"/>
    <property type="molecule type" value="Genomic_DNA"/>
</dbReference>